<feature type="signal peptide" evidence="16">
    <location>
        <begin position="1"/>
        <end position="26"/>
    </location>
</feature>
<evidence type="ECO:0000256" key="10">
    <source>
        <dbReference type="ARBA" id="ARBA00022801"/>
    </source>
</evidence>
<dbReference type="PANTHER" id="PTHR43730:SF5">
    <property type="entry name" value="BETA-MANNOSIDASE A"/>
    <property type="match status" value="1"/>
</dbReference>
<dbReference type="InterPro" id="IPR036156">
    <property type="entry name" value="Beta-gal/glucu_dom_sf"/>
</dbReference>
<evidence type="ECO:0000256" key="7">
    <source>
        <dbReference type="ARBA" id="ARBA00021795"/>
    </source>
</evidence>
<feature type="chain" id="PRO_5046813257" description="Beta-mannosidase A" evidence="16">
    <location>
        <begin position="27"/>
        <end position="969"/>
    </location>
</feature>
<evidence type="ECO:0000256" key="11">
    <source>
        <dbReference type="ARBA" id="ARBA00023180"/>
    </source>
</evidence>
<keyword evidence="11" id="KW-0325">Glycoprotein</keyword>
<evidence type="ECO:0000256" key="5">
    <source>
        <dbReference type="ARBA" id="ARBA00011738"/>
    </source>
</evidence>
<keyword evidence="8" id="KW-0964">Secreted</keyword>
<evidence type="ECO:0000313" key="22">
    <source>
        <dbReference type="Proteomes" id="UP001583177"/>
    </source>
</evidence>
<dbReference type="InterPro" id="IPR017853">
    <property type="entry name" value="GH"/>
</dbReference>
<evidence type="ECO:0000256" key="16">
    <source>
        <dbReference type="SAM" id="SignalP"/>
    </source>
</evidence>
<dbReference type="SUPFAM" id="SSF51445">
    <property type="entry name" value="(Trans)glycosidases"/>
    <property type="match status" value="1"/>
</dbReference>
<sequence length="969" mass="107370">MHAPGLSRGAATFGFMIAILTPTASGANTIDLSSQKWILSNQPYNISVSGRVPSHVHLDLHAAEVIADPYYGLNDFNLRWVAWADWNYTTTVPSSQLATPTGSINTTTYLLFDGLDTIANVWLCGQKVASTDNQFRQYYFDVTPMIQSCSTANGSELLIEFFSAPATAAYRASQPGAETWPWGVEGLFEFPHRPFIRKEQSDFGWDWGPAFAPAGIWQKAWVVQLEGQDLSVRNSILDLYRIGQLPYLPPDQSADWVLSASIDVLGTVPEGAKLRYSVVDLAANETVSSGELNNVTNAGDVVTGQAILNGSEYKLWWPSGLGDQNLYNISVEIVSSSGTALASVNKRTGFRTIVLNLSEITPAQIAQGIAPGNNCKWKFLDAEVRAVAKTELIGPGHFEVNGHEFYAKGSNFIPPDAFWPRVTPQRIRQLFSAVIVGNQNMLRVWASGAYSPDFMYDLADEMGILLWSEFEFGDALYPVDLTFLENSRQEAVYQVRRINHHPSLALWAGGNELESLELPKVLQAAPDEYDRYLHEYETLFINTLLPAVYGNSRSITYIPSSTTNGYLSLNFSNPIPIVQRYDNATPGSIYGDTDHYNYHADVAFNVTTYPQGRFANEFGFHSMPSVDSWIPVLPEEELYFNSSTIQLRNHHYPSGGLNTSNFANSTKGMGEMTIAAEMYYPVPNKTNPRANFSSWIHTTQIFQADYYKSQIQFYRTGSGRPERQLGSLYWQLEDIWQAPTWAGIEYDGRWKLLHYAAKDIFKNVVVAPVWNVSSGILSVYAVSDLWKEVKGNVSIAWLDWAGDEISVPNGHAGTTEFTLGPLNSTIVATIDISEVLGSVSNDAVLVANISATGTLPNTNATKTFTHTNYWTPTPLSRAALKDPGLKITHNVQNDRFTVTAVTANSAWTWLALDPNDSLHTIVAFDDNGFFLRKGETKTIGYEIIGGSQPSADWPDRVTAQSIWNNTLAD</sequence>
<keyword evidence="13" id="KW-0326">Glycosidase</keyword>
<dbReference type="EC" id="3.2.1.25" evidence="6"/>
<dbReference type="SUPFAM" id="SSF49785">
    <property type="entry name" value="Galactose-binding domain-like"/>
    <property type="match status" value="1"/>
</dbReference>
<comment type="subcellular location">
    <subcellularLocation>
        <location evidence="2">Secreted</location>
    </subcellularLocation>
</comment>
<comment type="catalytic activity">
    <reaction evidence="1">
        <text>Hydrolysis of terminal, non-reducing beta-D-mannose residues in beta-D-mannosides.</text>
        <dbReference type="EC" id="3.2.1.25"/>
    </reaction>
</comment>
<evidence type="ECO:0000259" key="20">
    <source>
        <dbReference type="Pfam" id="PF22666"/>
    </source>
</evidence>
<evidence type="ECO:0000256" key="2">
    <source>
        <dbReference type="ARBA" id="ARBA00004613"/>
    </source>
</evidence>
<evidence type="ECO:0000256" key="13">
    <source>
        <dbReference type="ARBA" id="ARBA00023295"/>
    </source>
</evidence>
<reference evidence="21 22" key="1">
    <citation type="journal article" date="2024" name="IMA Fungus">
        <title>IMA Genome - F19 : A genome assembly and annotation guide to empower mycologists, including annotated draft genome sequences of Ceratocystis pirilliformis, Diaporthe australafricana, Fusarium ophioides, Paecilomyces lecythidis, and Sporothrix stenoceras.</title>
        <authorList>
            <person name="Aylward J."/>
            <person name="Wilson A.M."/>
            <person name="Visagie C.M."/>
            <person name="Spraker J."/>
            <person name="Barnes I."/>
            <person name="Buitendag C."/>
            <person name="Ceriani C."/>
            <person name="Del Mar Angel L."/>
            <person name="du Plessis D."/>
            <person name="Fuchs T."/>
            <person name="Gasser K."/>
            <person name="Kramer D."/>
            <person name="Li W."/>
            <person name="Munsamy K."/>
            <person name="Piso A."/>
            <person name="Price J.L."/>
            <person name="Sonnekus B."/>
            <person name="Thomas C."/>
            <person name="van der Nest A."/>
            <person name="van Dijk A."/>
            <person name="van Heerden A."/>
            <person name="van Vuuren N."/>
            <person name="Yilmaz N."/>
            <person name="Duong T.A."/>
            <person name="van der Merwe N.A."/>
            <person name="Wingfield M.J."/>
            <person name="Wingfield B.D."/>
        </authorList>
    </citation>
    <scope>NUCLEOTIDE SEQUENCE [LARGE SCALE GENOMIC DNA]</scope>
    <source>
        <strain evidence="21 22">CMW 18300</strain>
    </source>
</reference>
<evidence type="ECO:0000259" key="18">
    <source>
        <dbReference type="Pfam" id="PF17753"/>
    </source>
</evidence>
<feature type="domain" description="Beta-mannosidase Ig-fold" evidence="18">
    <location>
        <begin position="880"/>
        <end position="965"/>
    </location>
</feature>
<evidence type="ECO:0000256" key="15">
    <source>
        <dbReference type="ARBA" id="ARBA00031061"/>
    </source>
</evidence>
<name>A0ABR3VX95_9PEZI</name>
<evidence type="ECO:0000256" key="3">
    <source>
        <dbReference type="ARBA" id="ARBA00004740"/>
    </source>
</evidence>
<proteinExistence type="inferred from homology"/>
<keyword evidence="9 16" id="KW-0732">Signal</keyword>
<dbReference type="Pfam" id="PF22666">
    <property type="entry name" value="Glyco_hydro_2_N2"/>
    <property type="match status" value="1"/>
</dbReference>
<dbReference type="PANTHER" id="PTHR43730">
    <property type="entry name" value="BETA-MANNOSIDASE"/>
    <property type="match status" value="1"/>
</dbReference>
<comment type="similarity">
    <text evidence="4">Belongs to the glycosyl hydrolase 2 family. Beta-mannosidase A subfamily.</text>
</comment>
<dbReference type="Gene3D" id="3.20.20.80">
    <property type="entry name" value="Glycosidases"/>
    <property type="match status" value="1"/>
</dbReference>
<evidence type="ECO:0000256" key="9">
    <source>
        <dbReference type="ARBA" id="ARBA00022729"/>
    </source>
</evidence>
<dbReference type="EMBL" id="JAWRVE010000239">
    <property type="protein sequence ID" value="KAL1847538.1"/>
    <property type="molecule type" value="Genomic_DNA"/>
</dbReference>
<gene>
    <name evidence="21" type="ORF">Daus18300_013907</name>
</gene>
<comment type="pathway">
    <text evidence="3">Glycan metabolism; N-glycan degradation.</text>
</comment>
<dbReference type="InterPro" id="IPR006102">
    <property type="entry name" value="Ig-like_GH2"/>
</dbReference>
<keyword evidence="14" id="KW-0624">Polysaccharide degradation</keyword>
<evidence type="ECO:0000256" key="6">
    <source>
        <dbReference type="ARBA" id="ARBA00012754"/>
    </source>
</evidence>
<comment type="subunit">
    <text evidence="5">Homodimer.</text>
</comment>
<keyword evidence="22" id="KW-1185">Reference proteome</keyword>
<feature type="domain" description="Mannosidase Ig/CBM-like" evidence="19">
    <location>
        <begin position="776"/>
        <end position="854"/>
    </location>
</feature>
<dbReference type="Pfam" id="PF17753">
    <property type="entry name" value="Ig_mannosidase"/>
    <property type="match status" value="1"/>
</dbReference>
<comment type="caution">
    <text evidence="21">The sequence shown here is derived from an EMBL/GenBank/DDBJ whole genome shotgun (WGS) entry which is preliminary data.</text>
</comment>
<dbReference type="Pfam" id="PF00703">
    <property type="entry name" value="Glyco_hydro_2"/>
    <property type="match status" value="1"/>
</dbReference>
<dbReference type="SUPFAM" id="SSF49303">
    <property type="entry name" value="beta-Galactosidase/glucuronidase domain"/>
    <property type="match status" value="1"/>
</dbReference>
<dbReference type="Proteomes" id="UP001583177">
    <property type="component" value="Unassembled WGS sequence"/>
</dbReference>
<dbReference type="InterPro" id="IPR041447">
    <property type="entry name" value="Mannosidase_ig"/>
</dbReference>
<keyword evidence="12" id="KW-0119">Carbohydrate metabolism</keyword>
<evidence type="ECO:0000256" key="8">
    <source>
        <dbReference type="ARBA" id="ARBA00022525"/>
    </source>
</evidence>
<keyword evidence="10" id="KW-0378">Hydrolase</keyword>
<dbReference type="Pfam" id="PF17786">
    <property type="entry name" value="Mannosidase_ig"/>
    <property type="match status" value="1"/>
</dbReference>
<evidence type="ECO:0000256" key="14">
    <source>
        <dbReference type="ARBA" id="ARBA00023326"/>
    </source>
</evidence>
<evidence type="ECO:0000313" key="21">
    <source>
        <dbReference type="EMBL" id="KAL1847538.1"/>
    </source>
</evidence>
<evidence type="ECO:0000259" key="17">
    <source>
        <dbReference type="Pfam" id="PF00703"/>
    </source>
</evidence>
<evidence type="ECO:0000256" key="12">
    <source>
        <dbReference type="ARBA" id="ARBA00023277"/>
    </source>
</evidence>
<organism evidence="21 22">
    <name type="scientific">Diaporthe australafricana</name>
    <dbReference type="NCBI Taxonomy" id="127596"/>
    <lineage>
        <taxon>Eukaryota</taxon>
        <taxon>Fungi</taxon>
        <taxon>Dikarya</taxon>
        <taxon>Ascomycota</taxon>
        <taxon>Pezizomycotina</taxon>
        <taxon>Sordariomycetes</taxon>
        <taxon>Sordariomycetidae</taxon>
        <taxon>Diaporthales</taxon>
        <taxon>Diaporthaceae</taxon>
        <taxon>Diaporthe</taxon>
    </lineage>
</organism>
<feature type="domain" description="Glycoside hydrolase family 2 immunoglobulin-like beta-sandwich" evidence="17">
    <location>
        <begin position="255"/>
        <end position="351"/>
    </location>
</feature>
<evidence type="ECO:0000256" key="4">
    <source>
        <dbReference type="ARBA" id="ARBA00007483"/>
    </source>
</evidence>
<dbReference type="InterPro" id="IPR013783">
    <property type="entry name" value="Ig-like_fold"/>
</dbReference>
<dbReference type="Gene3D" id="2.60.40.10">
    <property type="entry name" value="Immunoglobulins"/>
    <property type="match status" value="3"/>
</dbReference>
<dbReference type="InterPro" id="IPR008979">
    <property type="entry name" value="Galactose-bd-like_sf"/>
</dbReference>
<protein>
    <recommendedName>
        <fullName evidence="7">Beta-mannosidase A</fullName>
        <ecNumber evidence="6">3.2.1.25</ecNumber>
    </recommendedName>
    <alternativeName>
        <fullName evidence="15">Mannanase A</fullName>
    </alternativeName>
</protein>
<evidence type="ECO:0000259" key="19">
    <source>
        <dbReference type="Pfam" id="PF17786"/>
    </source>
</evidence>
<dbReference type="Gene3D" id="2.60.120.260">
    <property type="entry name" value="Galactose-binding domain-like"/>
    <property type="match status" value="1"/>
</dbReference>
<feature type="domain" description="Beta-mannosidase-like galactose-binding" evidence="20">
    <location>
        <begin position="47"/>
        <end position="218"/>
    </location>
</feature>
<dbReference type="InterPro" id="IPR054593">
    <property type="entry name" value="Beta-mannosidase-like_N2"/>
</dbReference>
<dbReference type="InterPro" id="IPR050887">
    <property type="entry name" value="Beta-mannosidase_GH2"/>
</dbReference>
<accession>A0ABR3VX95</accession>
<dbReference type="InterPro" id="IPR041625">
    <property type="entry name" value="Beta-mannosidase_Ig"/>
</dbReference>
<evidence type="ECO:0000256" key="1">
    <source>
        <dbReference type="ARBA" id="ARBA00000829"/>
    </source>
</evidence>